<dbReference type="Pfam" id="PF00013">
    <property type="entry name" value="KH_1"/>
    <property type="match status" value="2"/>
</dbReference>
<dbReference type="SUPFAM" id="SSF54791">
    <property type="entry name" value="Eukaryotic type KH-domain (KH-domain type I)"/>
    <property type="match status" value="2"/>
</dbReference>
<dbReference type="Gene3D" id="3.30.1370.10">
    <property type="entry name" value="K Homology domain, type 1"/>
    <property type="match status" value="2"/>
</dbReference>
<evidence type="ECO:0000256" key="1">
    <source>
        <dbReference type="PROSITE-ProRule" id="PRU00117"/>
    </source>
</evidence>
<protein>
    <recommendedName>
        <fullName evidence="2">K Homology domain-containing protein</fullName>
    </recommendedName>
</protein>
<dbReference type="InterPro" id="IPR004088">
    <property type="entry name" value="KH_dom_type_1"/>
</dbReference>
<gene>
    <name evidence="3" type="ORF">LSAT_V11C500244410</name>
</gene>
<evidence type="ECO:0000259" key="2">
    <source>
        <dbReference type="Pfam" id="PF00013"/>
    </source>
</evidence>
<dbReference type="PROSITE" id="PS50084">
    <property type="entry name" value="KH_TYPE_1"/>
    <property type="match status" value="1"/>
</dbReference>
<keyword evidence="1" id="KW-0694">RNA-binding</keyword>
<dbReference type="GO" id="GO:0003723">
    <property type="term" value="F:RNA binding"/>
    <property type="evidence" value="ECO:0007669"/>
    <property type="project" value="UniProtKB-UniRule"/>
</dbReference>
<organism evidence="3 4">
    <name type="scientific">Lactuca sativa</name>
    <name type="common">Garden lettuce</name>
    <dbReference type="NCBI Taxonomy" id="4236"/>
    <lineage>
        <taxon>Eukaryota</taxon>
        <taxon>Viridiplantae</taxon>
        <taxon>Streptophyta</taxon>
        <taxon>Embryophyta</taxon>
        <taxon>Tracheophyta</taxon>
        <taxon>Spermatophyta</taxon>
        <taxon>Magnoliopsida</taxon>
        <taxon>eudicotyledons</taxon>
        <taxon>Gunneridae</taxon>
        <taxon>Pentapetalae</taxon>
        <taxon>asterids</taxon>
        <taxon>campanulids</taxon>
        <taxon>Asterales</taxon>
        <taxon>Asteraceae</taxon>
        <taxon>Cichorioideae</taxon>
        <taxon>Cichorieae</taxon>
        <taxon>Lactucinae</taxon>
        <taxon>Lactuca</taxon>
    </lineage>
</organism>
<evidence type="ECO:0000313" key="3">
    <source>
        <dbReference type="EMBL" id="KAJ0203640.1"/>
    </source>
</evidence>
<dbReference type="EMBL" id="NBSK02000005">
    <property type="protein sequence ID" value="KAJ0203640.1"/>
    <property type="molecule type" value="Genomic_DNA"/>
</dbReference>
<dbReference type="Proteomes" id="UP000235145">
    <property type="component" value="Unassembled WGS sequence"/>
</dbReference>
<feature type="domain" description="K Homology" evidence="2">
    <location>
        <begin position="188"/>
        <end position="235"/>
    </location>
</feature>
<dbReference type="AlphaFoldDB" id="A0A9R1VF52"/>
<reference evidence="3 4" key="1">
    <citation type="journal article" date="2017" name="Nat. Commun.">
        <title>Genome assembly with in vitro proximity ligation data and whole-genome triplication in lettuce.</title>
        <authorList>
            <person name="Reyes-Chin-Wo S."/>
            <person name="Wang Z."/>
            <person name="Yang X."/>
            <person name="Kozik A."/>
            <person name="Arikit S."/>
            <person name="Song C."/>
            <person name="Xia L."/>
            <person name="Froenicke L."/>
            <person name="Lavelle D.O."/>
            <person name="Truco M.J."/>
            <person name="Xia R."/>
            <person name="Zhu S."/>
            <person name="Xu C."/>
            <person name="Xu H."/>
            <person name="Xu X."/>
            <person name="Cox K."/>
            <person name="Korf I."/>
            <person name="Meyers B.C."/>
            <person name="Michelmore R.W."/>
        </authorList>
    </citation>
    <scope>NUCLEOTIDE SEQUENCE [LARGE SCALE GENOMIC DNA]</scope>
    <source>
        <strain evidence="4">cv. Salinas</strain>
        <tissue evidence="3">Seedlings</tissue>
    </source>
</reference>
<evidence type="ECO:0000313" key="4">
    <source>
        <dbReference type="Proteomes" id="UP000235145"/>
    </source>
</evidence>
<name>A0A9R1VF52_LACSA</name>
<proteinExistence type="predicted"/>
<comment type="caution">
    <text evidence="3">The sequence shown here is derived from an EMBL/GenBank/DDBJ whole genome shotgun (WGS) entry which is preliminary data.</text>
</comment>
<dbReference type="PANTHER" id="PTHR10288">
    <property type="entry name" value="KH DOMAIN CONTAINING RNA BINDING PROTEIN"/>
    <property type="match status" value="1"/>
</dbReference>
<dbReference type="InterPro" id="IPR036612">
    <property type="entry name" value="KH_dom_type_1_sf"/>
</dbReference>
<sequence length="243" mass="26057">MIKSVAESRNPALQNVVILIFNSSVESGFQKGMDMASSSGAQVSARLVISQNQMGCLLGKGGPIVAYMRKMTGAFIKIFGDHQVPKCAPETDQMINVRDALYSITGRLRNNLFSNKMSNSHETGTGTKRHNTNLTQAVDNLKLSSSSIDRPMTPGKWHLLMGQDISTGSTSIGRSAAIVSNMSVEILNGSNLTRLRQPISGAKVVVHEPRSGTSDHIVVISGTPNETQSAQSLLQAFILADQS</sequence>
<feature type="domain" description="K Homology" evidence="2">
    <location>
        <begin position="45"/>
        <end position="92"/>
    </location>
</feature>
<accession>A0A9R1VF52</accession>
<keyword evidence="4" id="KW-1185">Reference proteome</keyword>